<evidence type="ECO:0000313" key="1">
    <source>
        <dbReference type="EMBL" id="TWE11727.1"/>
    </source>
</evidence>
<dbReference type="AlphaFoldDB" id="A0A561E7Z4"/>
<dbReference type="RefSeq" id="WP_145225181.1">
    <property type="nucleotide sequence ID" value="NZ_VIVQ01000001.1"/>
</dbReference>
<dbReference type="OrthoDB" id="4377013at2"/>
<dbReference type="Proteomes" id="UP000318297">
    <property type="component" value="Unassembled WGS sequence"/>
</dbReference>
<protein>
    <submittedName>
        <fullName evidence="1">Uncharacterized protein</fullName>
    </submittedName>
</protein>
<accession>A0A561E7Z4</accession>
<dbReference type="EMBL" id="VIVQ01000001">
    <property type="protein sequence ID" value="TWE11727.1"/>
    <property type="molecule type" value="Genomic_DNA"/>
</dbReference>
<comment type="caution">
    <text evidence="1">The sequence shown here is derived from an EMBL/GenBank/DDBJ whole genome shotgun (WGS) entry which is preliminary data.</text>
</comment>
<proteinExistence type="predicted"/>
<evidence type="ECO:0000313" key="2">
    <source>
        <dbReference type="Proteomes" id="UP000318297"/>
    </source>
</evidence>
<keyword evidence="2" id="KW-1185">Reference proteome</keyword>
<reference evidence="1 2" key="1">
    <citation type="submission" date="2019-06" db="EMBL/GenBank/DDBJ databases">
        <title>Sequencing the genomes of 1000 actinobacteria strains.</title>
        <authorList>
            <person name="Klenk H.-P."/>
        </authorList>
    </citation>
    <scope>NUCLEOTIDE SEQUENCE [LARGE SCALE GENOMIC DNA]</scope>
    <source>
        <strain evidence="1 2">DSM 19560</strain>
    </source>
</reference>
<name>A0A561E7Z4_9MICO</name>
<organism evidence="1 2">
    <name type="scientific">Rudaeicoccus suwonensis</name>
    <dbReference type="NCBI Taxonomy" id="657409"/>
    <lineage>
        <taxon>Bacteria</taxon>
        <taxon>Bacillati</taxon>
        <taxon>Actinomycetota</taxon>
        <taxon>Actinomycetes</taxon>
        <taxon>Micrococcales</taxon>
        <taxon>Dermacoccaceae</taxon>
        <taxon>Rudaeicoccus</taxon>
    </lineage>
</organism>
<sequence length="122" mass="13507">MGYDLAFWKGPRTARKPEAIYIDLQNGVAVPDVEALSMADVLSALETAFAGLERLDEHQQAFWDPADQKTVIEFAWSEQHFVATARGAYTNEQLNTIIDVGTSVGARLYDPQVDVRFGGEDT</sequence>
<gene>
    <name evidence="1" type="ORF">BKA23_0508</name>
</gene>